<evidence type="ECO:0000313" key="1">
    <source>
        <dbReference type="EMBL" id="RXS94962.1"/>
    </source>
</evidence>
<evidence type="ECO:0000313" key="2">
    <source>
        <dbReference type="Proteomes" id="UP000290253"/>
    </source>
</evidence>
<dbReference type="Proteomes" id="UP000290253">
    <property type="component" value="Unassembled WGS sequence"/>
</dbReference>
<proteinExistence type="predicted"/>
<dbReference type="OrthoDB" id="121111at2"/>
<protein>
    <submittedName>
        <fullName evidence="1">Uncharacterized protein</fullName>
    </submittedName>
</protein>
<keyword evidence="2" id="KW-1185">Reference proteome</keyword>
<accession>A0A4Q1SCL1</accession>
<dbReference type="EMBL" id="SDMK01000002">
    <property type="protein sequence ID" value="RXS94962.1"/>
    <property type="molecule type" value="Genomic_DNA"/>
</dbReference>
<comment type="caution">
    <text evidence="1">The sequence shown here is derived from an EMBL/GenBank/DDBJ whole genome shotgun (WGS) entry which is preliminary data.</text>
</comment>
<gene>
    <name evidence="1" type="ORF">ESZ00_10015</name>
</gene>
<dbReference type="RefSeq" id="WP_129208131.1">
    <property type="nucleotide sequence ID" value="NZ_BMGU01000003.1"/>
</dbReference>
<name>A0A4Q1SCL1_9BACT</name>
<sequence>MKLKLAAIRSGTEPMGSLPGGSFHRWIDPPLVCPKCDVTYNVAAEWDHAVDRFFEDQAGPLIRLLKKTIILGHAHGHRMTHLETSGVVVTAVTSEGVVRLG</sequence>
<organism evidence="1 2">
    <name type="scientific">Silvibacterium dinghuense</name>
    <dbReference type="NCBI Taxonomy" id="1560006"/>
    <lineage>
        <taxon>Bacteria</taxon>
        <taxon>Pseudomonadati</taxon>
        <taxon>Acidobacteriota</taxon>
        <taxon>Terriglobia</taxon>
        <taxon>Terriglobales</taxon>
        <taxon>Acidobacteriaceae</taxon>
        <taxon>Silvibacterium</taxon>
    </lineage>
</organism>
<reference evidence="1 2" key="1">
    <citation type="journal article" date="2016" name="Int. J. Syst. Evol. Microbiol.">
        <title>Acidipila dinghuensis sp. nov., an acidobacterium isolated from forest soil.</title>
        <authorList>
            <person name="Jiang Y.W."/>
            <person name="Wang J."/>
            <person name="Chen M.H."/>
            <person name="Lv Y.Y."/>
            <person name="Qiu L.H."/>
        </authorList>
    </citation>
    <scope>NUCLEOTIDE SEQUENCE [LARGE SCALE GENOMIC DNA]</scope>
    <source>
        <strain evidence="1 2">DHOF10</strain>
    </source>
</reference>
<dbReference type="AlphaFoldDB" id="A0A4Q1SCL1"/>